<sequence>MNKYKTIILVLLIISGVNYQAFSQERIRYSLGDIIDRAKSMSPAALRAETQRQNLYWQYRFYKSNYNPQLRLSGTLPSYSQEVRAVEQNDGSIEYLPLQQSIVDVGLGLQQSIALTGGNISINTSTTQYNNYLVDDPSQKTRWQGVPVNVQLYQPIFAFNQLKWDKLIEPLRYEQSKKGYVEEMEQISERATQLFFSYLLSQVSYDIAMQNKTNMEGIYKIEQGRYNIGTTTEDQLLQVELQVLQADQDLASAQLALESTALALRSYIGLNENVQFDLLLPDVIPQFDVDVDKAISLAFENRSDAVDFEIRRKEADEQLARAKGQRFNLDVNARYGYNNAASTWGGIYDQPDQQAVVSLGVSVPVLDWGRNKARMGIARANQELVTYTVQQDMITFEQEIFTQVKNFQQLRDRIIISEKADEVAAKRYEISRQRYLSGKMDITNLNIAQTEKDSNKQSYISSLREYWLAYYELRQLTLYDFERQKLLYDAEAEMNNKE</sequence>
<dbReference type="GO" id="GO:0015562">
    <property type="term" value="F:efflux transmembrane transporter activity"/>
    <property type="evidence" value="ECO:0007669"/>
    <property type="project" value="InterPro"/>
</dbReference>
<name>A0A918QE35_9BACT</name>
<dbReference type="Pfam" id="PF02321">
    <property type="entry name" value="OEP"/>
    <property type="match status" value="2"/>
</dbReference>
<dbReference type="SUPFAM" id="SSF56954">
    <property type="entry name" value="Outer membrane efflux proteins (OEP)"/>
    <property type="match status" value="1"/>
</dbReference>
<keyword evidence="5" id="KW-0812">Transmembrane</keyword>
<dbReference type="Gene3D" id="1.20.1600.10">
    <property type="entry name" value="Outer membrane efflux proteins (OEP)"/>
    <property type="match status" value="1"/>
</dbReference>
<comment type="subcellular location">
    <subcellularLocation>
        <location evidence="1">Cell outer membrane</location>
    </subcellularLocation>
</comment>
<keyword evidence="6" id="KW-0472">Membrane</keyword>
<dbReference type="GO" id="GO:1990281">
    <property type="term" value="C:efflux pump complex"/>
    <property type="evidence" value="ECO:0007669"/>
    <property type="project" value="TreeGrafter"/>
</dbReference>
<dbReference type="RefSeq" id="WP_018473800.1">
    <property type="nucleotide sequence ID" value="NZ_BMWX01000011.1"/>
</dbReference>
<dbReference type="PANTHER" id="PTHR30026">
    <property type="entry name" value="OUTER MEMBRANE PROTEIN TOLC"/>
    <property type="match status" value="1"/>
</dbReference>
<evidence type="ECO:0000256" key="1">
    <source>
        <dbReference type="ARBA" id="ARBA00004442"/>
    </source>
</evidence>
<dbReference type="GO" id="GO:0009279">
    <property type="term" value="C:cell outer membrane"/>
    <property type="evidence" value="ECO:0007669"/>
    <property type="project" value="UniProtKB-SubCell"/>
</dbReference>
<dbReference type="EMBL" id="BMWX01000011">
    <property type="protein sequence ID" value="GGZ41623.1"/>
    <property type="molecule type" value="Genomic_DNA"/>
</dbReference>
<accession>A0A918QE35</accession>
<evidence type="ECO:0000256" key="3">
    <source>
        <dbReference type="ARBA" id="ARBA00022448"/>
    </source>
</evidence>
<comment type="similarity">
    <text evidence="2">Belongs to the outer membrane factor (OMF) (TC 1.B.17) family.</text>
</comment>
<evidence type="ECO:0000256" key="5">
    <source>
        <dbReference type="ARBA" id="ARBA00022692"/>
    </source>
</evidence>
<reference evidence="8" key="2">
    <citation type="submission" date="2020-09" db="EMBL/GenBank/DDBJ databases">
        <authorList>
            <person name="Sun Q."/>
            <person name="Kim S."/>
        </authorList>
    </citation>
    <scope>NUCLEOTIDE SEQUENCE</scope>
    <source>
        <strain evidence="8">KCTC 12368</strain>
    </source>
</reference>
<organism evidence="8 9">
    <name type="scientific">Echinicola pacifica</name>
    <dbReference type="NCBI Taxonomy" id="346377"/>
    <lineage>
        <taxon>Bacteria</taxon>
        <taxon>Pseudomonadati</taxon>
        <taxon>Bacteroidota</taxon>
        <taxon>Cytophagia</taxon>
        <taxon>Cytophagales</taxon>
        <taxon>Cyclobacteriaceae</taxon>
        <taxon>Echinicola</taxon>
    </lineage>
</organism>
<evidence type="ECO:0000313" key="9">
    <source>
        <dbReference type="Proteomes" id="UP000619457"/>
    </source>
</evidence>
<keyword evidence="9" id="KW-1185">Reference proteome</keyword>
<evidence type="ECO:0000256" key="2">
    <source>
        <dbReference type="ARBA" id="ARBA00007613"/>
    </source>
</evidence>
<reference evidence="8" key="1">
    <citation type="journal article" date="2014" name="Int. J. Syst. Evol. Microbiol.">
        <title>Complete genome sequence of Corynebacterium casei LMG S-19264T (=DSM 44701T), isolated from a smear-ripened cheese.</title>
        <authorList>
            <consortium name="US DOE Joint Genome Institute (JGI-PGF)"/>
            <person name="Walter F."/>
            <person name="Albersmeier A."/>
            <person name="Kalinowski J."/>
            <person name="Ruckert C."/>
        </authorList>
    </citation>
    <scope>NUCLEOTIDE SEQUENCE</scope>
    <source>
        <strain evidence="8">KCTC 12368</strain>
    </source>
</reference>
<evidence type="ECO:0000256" key="7">
    <source>
        <dbReference type="ARBA" id="ARBA00023237"/>
    </source>
</evidence>
<evidence type="ECO:0000256" key="6">
    <source>
        <dbReference type="ARBA" id="ARBA00023136"/>
    </source>
</evidence>
<comment type="caution">
    <text evidence="8">The sequence shown here is derived from an EMBL/GenBank/DDBJ whole genome shotgun (WGS) entry which is preliminary data.</text>
</comment>
<keyword evidence="7" id="KW-0998">Cell outer membrane</keyword>
<keyword evidence="3" id="KW-0813">Transport</keyword>
<gene>
    <name evidence="8" type="ORF">GCM10007049_38690</name>
</gene>
<proteinExistence type="inferred from homology"/>
<dbReference type="AlphaFoldDB" id="A0A918QE35"/>
<dbReference type="PANTHER" id="PTHR30026:SF20">
    <property type="entry name" value="OUTER MEMBRANE PROTEIN TOLC"/>
    <property type="match status" value="1"/>
</dbReference>
<keyword evidence="4" id="KW-1134">Transmembrane beta strand</keyword>
<dbReference type="Proteomes" id="UP000619457">
    <property type="component" value="Unassembled WGS sequence"/>
</dbReference>
<dbReference type="InterPro" id="IPR003423">
    <property type="entry name" value="OMP_efflux"/>
</dbReference>
<protein>
    <submittedName>
        <fullName evidence="8">Membrane protein</fullName>
    </submittedName>
</protein>
<dbReference type="InterPro" id="IPR051906">
    <property type="entry name" value="TolC-like"/>
</dbReference>
<evidence type="ECO:0000256" key="4">
    <source>
        <dbReference type="ARBA" id="ARBA00022452"/>
    </source>
</evidence>
<evidence type="ECO:0000313" key="8">
    <source>
        <dbReference type="EMBL" id="GGZ41623.1"/>
    </source>
</evidence>
<dbReference type="GO" id="GO:0015288">
    <property type="term" value="F:porin activity"/>
    <property type="evidence" value="ECO:0007669"/>
    <property type="project" value="TreeGrafter"/>
</dbReference>